<accession>A0ABR8VLI2</accession>
<dbReference type="CDD" id="cd07242">
    <property type="entry name" value="VOC_BsYqjT"/>
    <property type="match status" value="1"/>
</dbReference>
<evidence type="ECO:0000256" key="1">
    <source>
        <dbReference type="ARBA" id="ARBA00022723"/>
    </source>
</evidence>
<evidence type="ECO:0000259" key="2">
    <source>
        <dbReference type="PROSITE" id="PS51819"/>
    </source>
</evidence>
<dbReference type="PANTHER" id="PTHR36113">
    <property type="entry name" value="LYASE, PUTATIVE-RELATED-RELATED"/>
    <property type="match status" value="1"/>
</dbReference>
<dbReference type="Pfam" id="PF00903">
    <property type="entry name" value="Glyoxalase"/>
    <property type="match status" value="1"/>
</dbReference>
<dbReference type="PROSITE" id="PS51819">
    <property type="entry name" value="VOC"/>
    <property type="match status" value="1"/>
</dbReference>
<evidence type="ECO:0000313" key="3">
    <source>
        <dbReference type="EMBL" id="MBD8005607.1"/>
    </source>
</evidence>
<gene>
    <name evidence="3" type="ORF">H9631_10965</name>
</gene>
<dbReference type="Gene3D" id="3.10.180.10">
    <property type="entry name" value="2,3-Dihydroxybiphenyl 1,2-Dioxygenase, domain 1"/>
    <property type="match status" value="1"/>
</dbReference>
<dbReference type="InterPro" id="IPR037523">
    <property type="entry name" value="VOC_core"/>
</dbReference>
<comment type="caution">
    <text evidence="3">The sequence shown here is derived from an EMBL/GenBank/DDBJ whole genome shotgun (WGS) entry which is preliminary data.</text>
</comment>
<feature type="domain" description="VOC" evidence="2">
    <location>
        <begin position="5"/>
        <end position="131"/>
    </location>
</feature>
<dbReference type="Proteomes" id="UP000648182">
    <property type="component" value="Unassembled WGS sequence"/>
</dbReference>
<dbReference type="EMBL" id="JACSPV010000016">
    <property type="protein sequence ID" value="MBD8005607.1"/>
    <property type="molecule type" value="Genomic_DNA"/>
</dbReference>
<dbReference type="InterPro" id="IPR051332">
    <property type="entry name" value="Fosfomycin_Res_Enzymes"/>
</dbReference>
<protein>
    <submittedName>
        <fullName evidence="3">VOC family protein</fullName>
    </submittedName>
</protein>
<organism evidence="3 4">
    <name type="scientific">Bacillus norwichensis</name>
    <dbReference type="NCBI Taxonomy" id="2762217"/>
    <lineage>
        <taxon>Bacteria</taxon>
        <taxon>Bacillati</taxon>
        <taxon>Bacillota</taxon>
        <taxon>Bacilli</taxon>
        <taxon>Bacillales</taxon>
        <taxon>Bacillaceae</taxon>
        <taxon>Bacillus</taxon>
    </lineage>
</organism>
<dbReference type="InterPro" id="IPR029068">
    <property type="entry name" value="Glyas_Bleomycin-R_OHBP_Dase"/>
</dbReference>
<name>A0ABR8VLI2_9BACI</name>
<proteinExistence type="predicted"/>
<evidence type="ECO:0000313" key="4">
    <source>
        <dbReference type="Proteomes" id="UP000648182"/>
    </source>
</evidence>
<dbReference type="PANTHER" id="PTHR36113:SF6">
    <property type="entry name" value="FOSFOMYCIN RESISTANCE PROTEIN FOSX"/>
    <property type="match status" value="1"/>
</dbReference>
<keyword evidence="1" id="KW-0479">Metal-binding</keyword>
<keyword evidence="4" id="KW-1185">Reference proteome</keyword>
<sequence length="131" mass="15468">MARGLLHHIEINVFNLSKSIDFWGWFLEELGYSSFQEWESGRSWIKDDTYIVFVQTEERFLDIPYHRCRIGLNHLAFYAASRQHVDDLTEKLEEKGVSILYKDQHPFAGGDDHYAVYFEDPDRIKVELVAP</sequence>
<reference evidence="3 4" key="1">
    <citation type="submission" date="2020-08" db="EMBL/GenBank/DDBJ databases">
        <title>A Genomic Blueprint of the Chicken Gut Microbiome.</title>
        <authorList>
            <person name="Gilroy R."/>
            <person name="Ravi A."/>
            <person name="Getino M."/>
            <person name="Pursley I."/>
            <person name="Horton D.L."/>
            <person name="Alikhan N.-F."/>
            <person name="Baker D."/>
            <person name="Gharbi K."/>
            <person name="Hall N."/>
            <person name="Watson M."/>
            <person name="Adriaenssens E.M."/>
            <person name="Foster-Nyarko E."/>
            <person name="Jarju S."/>
            <person name="Secka A."/>
            <person name="Antonio M."/>
            <person name="Oren A."/>
            <person name="Chaudhuri R."/>
            <person name="La Ragione R.M."/>
            <person name="Hildebrand F."/>
            <person name="Pallen M.J."/>
        </authorList>
    </citation>
    <scope>NUCLEOTIDE SEQUENCE [LARGE SCALE GENOMIC DNA]</scope>
    <source>
        <strain evidence="3 4">Sa1BUA2</strain>
    </source>
</reference>
<dbReference type="InterPro" id="IPR004360">
    <property type="entry name" value="Glyas_Fos-R_dOase_dom"/>
</dbReference>
<dbReference type="RefSeq" id="WP_191812716.1">
    <property type="nucleotide sequence ID" value="NZ_JACSPV010000016.1"/>
</dbReference>
<dbReference type="SUPFAM" id="SSF54593">
    <property type="entry name" value="Glyoxalase/Bleomycin resistance protein/Dihydroxybiphenyl dioxygenase"/>
    <property type="match status" value="1"/>
</dbReference>